<keyword evidence="4" id="KW-1185">Reference proteome</keyword>
<reference evidence="3" key="1">
    <citation type="submission" date="2023-07" db="EMBL/GenBank/DDBJ databases">
        <authorList>
            <person name="Stuckert A."/>
        </authorList>
    </citation>
    <scope>NUCLEOTIDE SEQUENCE</scope>
</reference>
<feature type="transmembrane region" description="Helical" evidence="1">
    <location>
        <begin position="88"/>
        <end position="109"/>
    </location>
</feature>
<dbReference type="InterPro" id="IPR000326">
    <property type="entry name" value="PAP2/HPO"/>
</dbReference>
<feature type="domain" description="Phosphatidic acid phosphatase type 2/haloperoxidase" evidence="2">
    <location>
        <begin position="62"/>
        <end position="108"/>
    </location>
</feature>
<dbReference type="PANTHER" id="PTHR14969:SF14">
    <property type="entry name" value="SPHINGOSINE-1-PHOSPHATE PHOSPHATASE 2"/>
    <property type="match status" value="1"/>
</dbReference>
<keyword evidence="1" id="KW-0472">Membrane</keyword>
<feature type="transmembrane region" description="Helical" evidence="1">
    <location>
        <begin position="150"/>
        <end position="172"/>
    </location>
</feature>
<sequence length="269" mass="29851">MDSTCLVPTVKHGGGGVMDNDPNHTSRLCKGYMTKKESDGVLRQMTWPPQSPDLNPIKMFPFVLGFVAAFCLSTLVSLSRLYTGMHTVLDVICGVLIALLFIAVTFPVWDFMDQLIMTNPICPVFAVIAAFLLSYNYPRLDHYSTTRADTTVMLSAGAGTCVGVWIINRIGLTYVPSGEFPLGIPPITYPMLIQHVLRFVLGVTLLVIVRFIAKTLSLKALGSWYKVSTQDILVRQRLEIEVPYKFVTYLSIGVVATSMVPWLYYLVGL</sequence>
<dbReference type="Pfam" id="PF01569">
    <property type="entry name" value="PAP2"/>
    <property type="match status" value="1"/>
</dbReference>
<dbReference type="Proteomes" id="UP001176940">
    <property type="component" value="Unassembled WGS sequence"/>
</dbReference>
<organism evidence="3 4">
    <name type="scientific">Ranitomeya imitator</name>
    <name type="common">mimic poison frog</name>
    <dbReference type="NCBI Taxonomy" id="111125"/>
    <lineage>
        <taxon>Eukaryota</taxon>
        <taxon>Metazoa</taxon>
        <taxon>Chordata</taxon>
        <taxon>Craniata</taxon>
        <taxon>Vertebrata</taxon>
        <taxon>Euteleostomi</taxon>
        <taxon>Amphibia</taxon>
        <taxon>Batrachia</taxon>
        <taxon>Anura</taxon>
        <taxon>Neobatrachia</taxon>
        <taxon>Hyloidea</taxon>
        <taxon>Dendrobatidae</taxon>
        <taxon>Dendrobatinae</taxon>
        <taxon>Ranitomeya</taxon>
    </lineage>
</organism>
<comment type="caution">
    <text evidence="3">The sequence shown here is derived from an EMBL/GenBank/DDBJ whole genome shotgun (WGS) entry which is preliminary data.</text>
</comment>
<proteinExistence type="predicted"/>
<dbReference type="SUPFAM" id="SSF48317">
    <property type="entry name" value="Acid phosphatase/Vanadium-dependent haloperoxidase"/>
    <property type="match status" value="1"/>
</dbReference>
<dbReference type="InterPro" id="IPR036938">
    <property type="entry name" value="PAP2/HPO_sf"/>
</dbReference>
<protein>
    <recommendedName>
        <fullName evidence="2">Phosphatidic acid phosphatase type 2/haloperoxidase domain-containing protein</fullName>
    </recommendedName>
</protein>
<evidence type="ECO:0000256" key="1">
    <source>
        <dbReference type="SAM" id="Phobius"/>
    </source>
</evidence>
<feature type="transmembrane region" description="Helical" evidence="1">
    <location>
        <begin position="246"/>
        <end position="267"/>
    </location>
</feature>
<dbReference type="EMBL" id="CAUEEQ010031983">
    <property type="protein sequence ID" value="CAJ0950647.1"/>
    <property type="molecule type" value="Genomic_DNA"/>
</dbReference>
<evidence type="ECO:0000313" key="4">
    <source>
        <dbReference type="Proteomes" id="UP001176940"/>
    </source>
</evidence>
<dbReference type="PANTHER" id="PTHR14969">
    <property type="entry name" value="SPHINGOSINE-1-PHOSPHATE PHOSPHOHYDROLASE"/>
    <property type="match status" value="1"/>
</dbReference>
<keyword evidence="1" id="KW-0812">Transmembrane</keyword>
<dbReference type="Gene3D" id="1.20.144.10">
    <property type="entry name" value="Phosphatidic acid phosphatase type 2/haloperoxidase"/>
    <property type="match status" value="1"/>
</dbReference>
<feature type="transmembrane region" description="Helical" evidence="1">
    <location>
        <begin position="192"/>
        <end position="213"/>
    </location>
</feature>
<feature type="transmembrane region" description="Helical" evidence="1">
    <location>
        <begin position="115"/>
        <end position="138"/>
    </location>
</feature>
<evidence type="ECO:0000313" key="3">
    <source>
        <dbReference type="EMBL" id="CAJ0950647.1"/>
    </source>
</evidence>
<keyword evidence="1" id="KW-1133">Transmembrane helix</keyword>
<feature type="transmembrane region" description="Helical" evidence="1">
    <location>
        <begin position="59"/>
        <end position="76"/>
    </location>
</feature>
<accession>A0ABN9LTY2</accession>
<gene>
    <name evidence="3" type="ORF">RIMI_LOCUS13107479</name>
</gene>
<evidence type="ECO:0000259" key="2">
    <source>
        <dbReference type="Pfam" id="PF01569"/>
    </source>
</evidence>
<name>A0ABN9LTY2_9NEOB</name>